<protein>
    <submittedName>
        <fullName evidence="1">Glycosyltransferase family 4 protein</fullName>
        <ecNumber evidence="1">2.4.-.-</ecNumber>
    </submittedName>
</protein>
<dbReference type="EMBL" id="JBBUKT010000003">
    <property type="protein sequence ID" value="MEK7950826.1"/>
    <property type="molecule type" value="Genomic_DNA"/>
</dbReference>
<organism evidence="1 2">
    <name type="scientific">Luteolibacter soli</name>
    <dbReference type="NCBI Taxonomy" id="3135280"/>
    <lineage>
        <taxon>Bacteria</taxon>
        <taxon>Pseudomonadati</taxon>
        <taxon>Verrucomicrobiota</taxon>
        <taxon>Verrucomicrobiia</taxon>
        <taxon>Verrucomicrobiales</taxon>
        <taxon>Verrucomicrobiaceae</taxon>
        <taxon>Luteolibacter</taxon>
    </lineage>
</organism>
<dbReference type="PANTHER" id="PTHR45947">
    <property type="entry name" value="SULFOQUINOVOSYL TRANSFERASE SQD2"/>
    <property type="match status" value="1"/>
</dbReference>
<dbReference type="Gene3D" id="3.40.50.2000">
    <property type="entry name" value="Glycogen Phosphorylase B"/>
    <property type="match status" value="2"/>
</dbReference>
<sequence length="389" mass="43744">MPAEATIRIAILADFPWSALDGSATGRGGGQGCTWLPQLAESFARFPEFDIHWIRLDRKNGKRETVRKFGQTFHRLPAVSMSADLAAGNWPTRFILRRQMRQLKPDIVHAWGTELIYPAALRDFRGPTILSMQGVLTEYQRIGGLPNDWRWRKMVAREPEMIRSATVVTSESEWGISKVQEIDPNANCHLVEYGVHPRFYEIPWKPDPKNPYALYVGGCGTRKGFDVLLDALARVQDRNWELRLAGDDSMNEEIITRGLPGVRCLGLLSWEAMQTELQGAWVSILPTRGDTSPNSVKEARVIGLPVITTKHGGQAGYIHDGVNGRIVDPLDTVNLAVAMEDVMSSIQRVRELGAGRHREDREYLRPERTADGFAAIYRHLSNLPSQTPR</sequence>
<gene>
    <name evidence="1" type="ORF">WKV53_09980</name>
</gene>
<dbReference type="PANTHER" id="PTHR45947:SF13">
    <property type="entry name" value="TRANSFERASE"/>
    <property type="match status" value="1"/>
</dbReference>
<dbReference type="InterPro" id="IPR050194">
    <property type="entry name" value="Glycosyltransferase_grp1"/>
</dbReference>
<reference evidence="1 2" key="1">
    <citation type="submission" date="2024-04" db="EMBL/GenBank/DDBJ databases">
        <title>Luteolibacter sp. isolated from soil.</title>
        <authorList>
            <person name="An J."/>
        </authorList>
    </citation>
    <scope>NUCLEOTIDE SEQUENCE [LARGE SCALE GENOMIC DNA]</scope>
    <source>
        <strain evidence="1 2">Y139</strain>
    </source>
</reference>
<dbReference type="SUPFAM" id="SSF53756">
    <property type="entry name" value="UDP-Glycosyltransferase/glycogen phosphorylase"/>
    <property type="match status" value="1"/>
</dbReference>
<dbReference type="Pfam" id="PF13692">
    <property type="entry name" value="Glyco_trans_1_4"/>
    <property type="match status" value="1"/>
</dbReference>
<proteinExistence type="predicted"/>
<keyword evidence="2" id="KW-1185">Reference proteome</keyword>
<dbReference type="CDD" id="cd03801">
    <property type="entry name" value="GT4_PimA-like"/>
    <property type="match status" value="1"/>
</dbReference>
<comment type="caution">
    <text evidence="1">The sequence shown here is derived from an EMBL/GenBank/DDBJ whole genome shotgun (WGS) entry which is preliminary data.</text>
</comment>
<evidence type="ECO:0000313" key="1">
    <source>
        <dbReference type="EMBL" id="MEK7950826.1"/>
    </source>
</evidence>
<dbReference type="EC" id="2.4.-.-" evidence="1"/>
<keyword evidence="1" id="KW-0808">Transferase</keyword>
<keyword evidence="1" id="KW-0328">Glycosyltransferase</keyword>
<dbReference type="RefSeq" id="WP_341404427.1">
    <property type="nucleotide sequence ID" value="NZ_JBBUKT010000003.1"/>
</dbReference>
<dbReference type="Proteomes" id="UP001371305">
    <property type="component" value="Unassembled WGS sequence"/>
</dbReference>
<accession>A0ABU9AT73</accession>
<evidence type="ECO:0000313" key="2">
    <source>
        <dbReference type="Proteomes" id="UP001371305"/>
    </source>
</evidence>
<name>A0ABU9AT73_9BACT</name>
<dbReference type="GO" id="GO:0016757">
    <property type="term" value="F:glycosyltransferase activity"/>
    <property type="evidence" value="ECO:0007669"/>
    <property type="project" value="UniProtKB-KW"/>
</dbReference>